<comment type="caution">
    <text evidence="7">The sequence shown here is derived from an EMBL/GenBank/DDBJ whole genome shotgun (WGS) entry which is preliminary data.</text>
</comment>
<dbReference type="RefSeq" id="XP_028480279.1">
    <property type="nucleotide sequence ID" value="XM_028616422.1"/>
</dbReference>
<sequence length="570" mass="63393">MDVSPSVPVAQPRRLAELPLAKDMSHHINRLTKNRQANSLKEMYKYASLPGMVSMAGGIPSPAYFPFETLSATILPYDHLPLDPPRVPGKEKKSLLSWLFGGANISFTIPKYAEDPKDPMAISLATSLQYQAATGPPAFPKFLRRYVEEIYKPAYADWDVILDVGATDGFAKVFNMLLELGDSLLVEEWTYPGAMNAYMPYEVNTVALKMDAEGVIPEYMENVLANWDDSKGRRPRVFYTVPTGQNPTGATMLGDRKKAIYAIASKHDVVIVEDEPYYTLFLGKYQQQGTNATPLQQRQIELEKQEGKEGNAAFIESLPPTYLTVDTEGRVIRLDTFSKTSCPGSRLGWITSSPIFVERLTRIAEASTQAPSGFATAMTITMLNTWGWDGYMRWLRGIKAAYKMRRDWMCDALADQFHLEFDDGALNPLVRDTAGLGRGFTAYAKHPTGSAEAKWDEKRGVVSSRGTPLCSFIPPTAGMFIFLAVHLDQHPDYHLLGNDADDVLMGKLWRELAEHLVLFAPGIGFDSKGPHNIGGKGVGYFRISYSIITYEESRSATATFAKVLTKFLRA</sequence>
<dbReference type="PANTHER" id="PTHR42790:SF1">
    <property type="entry name" value="AROMATIC AMINO ACID AMINOTRANSFERASE, HYPOTHETICAL (EUROFUNG)"/>
    <property type="match status" value="1"/>
</dbReference>
<dbReference type="CDD" id="cd00609">
    <property type="entry name" value="AAT_like"/>
    <property type="match status" value="1"/>
</dbReference>
<protein>
    <recommendedName>
        <fullName evidence="6">Aminotransferase class I/classII large domain-containing protein</fullName>
    </recommendedName>
</protein>
<dbReference type="SUPFAM" id="SSF53383">
    <property type="entry name" value="PLP-dependent transferases"/>
    <property type="match status" value="1"/>
</dbReference>
<dbReference type="OrthoDB" id="691673at2759"/>
<comment type="cofactor">
    <cofactor evidence="1">
        <name>pyridoxal 5'-phosphate</name>
        <dbReference type="ChEBI" id="CHEBI:597326"/>
    </cofactor>
</comment>
<evidence type="ECO:0000256" key="2">
    <source>
        <dbReference type="ARBA" id="ARBA00007441"/>
    </source>
</evidence>
<dbReference type="GO" id="GO:0030170">
    <property type="term" value="F:pyridoxal phosphate binding"/>
    <property type="evidence" value="ECO:0007669"/>
    <property type="project" value="InterPro"/>
</dbReference>
<keyword evidence="5" id="KW-0663">Pyridoxal phosphate</keyword>
<name>A0A427YA86_9TREE</name>
<dbReference type="STRING" id="105984.A0A427YA86"/>
<dbReference type="InterPro" id="IPR015424">
    <property type="entry name" value="PyrdxlP-dep_Trfase"/>
</dbReference>
<comment type="similarity">
    <text evidence="2">Belongs to the class-I pyridoxal-phosphate-dependent aminotransferase family.</text>
</comment>
<dbReference type="PANTHER" id="PTHR42790">
    <property type="entry name" value="AMINOTRANSFERASE"/>
    <property type="match status" value="1"/>
</dbReference>
<dbReference type="EMBL" id="RSCE01000001">
    <property type="protein sequence ID" value="RSH88071.1"/>
    <property type="molecule type" value="Genomic_DNA"/>
</dbReference>
<evidence type="ECO:0000256" key="1">
    <source>
        <dbReference type="ARBA" id="ARBA00001933"/>
    </source>
</evidence>
<dbReference type="Pfam" id="PF00155">
    <property type="entry name" value="Aminotran_1_2"/>
    <property type="match status" value="1"/>
</dbReference>
<evidence type="ECO:0000313" key="7">
    <source>
        <dbReference type="EMBL" id="RSH88071.1"/>
    </source>
</evidence>
<dbReference type="InterPro" id="IPR050859">
    <property type="entry name" value="Class-I_PLP-dep_aminotransf"/>
</dbReference>
<keyword evidence="3" id="KW-0032">Aminotransferase</keyword>
<organism evidence="7 8">
    <name type="scientific">Apiotrichum porosum</name>
    <dbReference type="NCBI Taxonomy" id="105984"/>
    <lineage>
        <taxon>Eukaryota</taxon>
        <taxon>Fungi</taxon>
        <taxon>Dikarya</taxon>
        <taxon>Basidiomycota</taxon>
        <taxon>Agaricomycotina</taxon>
        <taxon>Tremellomycetes</taxon>
        <taxon>Trichosporonales</taxon>
        <taxon>Trichosporonaceae</taxon>
        <taxon>Apiotrichum</taxon>
    </lineage>
</organism>
<proteinExistence type="inferred from homology"/>
<evidence type="ECO:0000256" key="4">
    <source>
        <dbReference type="ARBA" id="ARBA00022679"/>
    </source>
</evidence>
<keyword evidence="8" id="KW-1185">Reference proteome</keyword>
<dbReference type="GeneID" id="39585141"/>
<feature type="domain" description="Aminotransferase class I/classII large" evidence="6">
    <location>
        <begin position="118"/>
        <end position="415"/>
    </location>
</feature>
<evidence type="ECO:0000259" key="6">
    <source>
        <dbReference type="Pfam" id="PF00155"/>
    </source>
</evidence>
<dbReference type="AlphaFoldDB" id="A0A427YA86"/>
<evidence type="ECO:0000256" key="3">
    <source>
        <dbReference type="ARBA" id="ARBA00022576"/>
    </source>
</evidence>
<reference evidence="7 8" key="1">
    <citation type="submission" date="2018-11" db="EMBL/GenBank/DDBJ databases">
        <title>Genome sequence of Apiotrichum porosum DSM 27194.</title>
        <authorList>
            <person name="Aliyu H."/>
            <person name="Gorte O."/>
            <person name="Ochsenreither K."/>
        </authorList>
    </citation>
    <scope>NUCLEOTIDE SEQUENCE [LARGE SCALE GENOMIC DNA]</scope>
    <source>
        <strain evidence="7 8">DSM 27194</strain>
    </source>
</reference>
<evidence type="ECO:0000313" key="8">
    <source>
        <dbReference type="Proteomes" id="UP000279236"/>
    </source>
</evidence>
<dbReference type="InterPro" id="IPR004839">
    <property type="entry name" value="Aminotransferase_I/II_large"/>
</dbReference>
<dbReference type="InterPro" id="IPR015421">
    <property type="entry name" value="PyrdxlP-dep_Trfase_major"/>
</dbReference>
<evidence type="ECO:0000256" key="5">
    <source>
        <dbReference type="ARBA" id="ARBA00022898"/>
    </source>
</evidence>
<keyword evidence="4" id="KW-0808">Transferase</keyword>
<dbReference type="Proteomes" id="UP000279236">
    <property type="component" value="Unassembled WGS sequence"/>
</dbReference>
<dbReference type="GO" id="GO:0008483">
    <property type="term" value="F:transaminase activity"/>
    <property type="evidence" value="ECO:0007669"/>
    <property type="project" value="UniProtKB-KW"/>
</dbReference>
<dbReference type="GO" id="GO:1901605">
    <property type="term" value="P:alpha-amino acid metabolic process"/>
    <property type="evidence" value="ECO:0007669"/>
    <property type="project" value="TreeGrafter"/>
</dbReference>
<accession>A0A427YA86</accession>
<gene>
    <name evidence="7" type="ORF">EHS24_000598</name>
</gene>
<dbReference type="Gene3D" id="3.40.640.10">
    <property type="entry name" value="Type I PLP-dependent aspartate aminotransferase-like (Major domain)"/>
    <property type="match status" value="2"/>
</dbReference>